<accession>A0A8S5RX87</accession>
<keyword evidence="1" id="KW-0969">Cilium</keyword>
<proteinExistence type="predicted"/>
<dbReference type="EMBL" id="BK032506">
    <property type="protein sequence ID" value="DAF43382.1"/>
    <property type="molecule type" value="Genomic_DNA"/>
</dbReference>
<evidence type="ECO:0000313" key="1">
    <source>
        <dbReference type="EMBL" id="DAF43382.1"/>
    </source>
</evidence>
<keyword evidence="1" id="KW-0282">Flagellum</keyword>
<protein>
    <submittedName>
        <fullName evidence="1">Flagellar M-ring protein, Flagellar motor motor, switch complex, MOTOR</fullName>
    </submittedName>
</protein>
<sequence length="35" mass="3878">MPGIFCRSITGALFSPTTPAELTKLYFFGRNLNGR</sequence>
<reference evidence="1" key="1">
    <citation type="journal article" date="2021" name="Proc. Natl. Acad. Sci. U.S.A.">
        <title>A Catalog of Tens of Thousands of Viruses from Human Metagenomes Reveals Hidden Associations with Chronic Diseases.</title>
        <authorList>
            <person name="Tisza M.J."/>
            <person name="Buck C.B."/>
        </authorList>
    </citation>
    <scope>NUCLEOTIDE SEQUENCE</scope>
    <source>
        <strain evidence="1">CtEJG5</strain>
    </source>
</reference>
<keyword evidence="1" id="KW-0966">Cell projection</keyword>
<name>A0A8S5RX87_9CAUD</name>
<organism evidence="1">
    <name type="scientific">Siphoviridae sp. ctEJG5</name>
    <dbReference type="NCBI Taxonomy" id="2827814"/>
    <lineage>
        <taxon>Viruses</taxon>
        <taxon>Duplodnaviria</taxon>
        <taxon>Heunggongvirae</taxon>
        <taxon>Uroviricota</taxon>
        <taxon>Caudoviricetes</taxon>
    </lineage>
</organism>